<feature type="transmembrane region" description="Helical" evidence="6">
    <location>
        <begin position="105"/>
        <end position="126"/>
    </location>
</feature>
<keyword evidence="4 6" id="KW-1133">Transmembrane helix</keyword>
<feature type="transmembrane region" description="Helical" evidence="6">
    <location>
        <begin position="42"/>
        <end position="66"/>
    </location>
</feature>
<sequence length="319" mass="34759">MSTSAGTSQHTHEDRIILGIILAILMVFCTSVMDGIAKWLTASYSIISIILVRNLFSLPLAITLVAKTGGLATLKSDRPLLLLARSSLIIFAAGSFYAALPFMPLAEVFAIAFVAPLFTTVLSVIFLKEKVGFHRWAVVFVGFGGVLVILQPGTDTFQLAAILPVIAAFFYALLMIMTRQLRHHCSSSGMTFWGTVTTVFLAATSLVLPWEAFAWTLPSNTDLLMLMGMAAVATTAHFLTGQAYRYAPAAVIAPFDYTMLIWGIIFGWVFWDETPESHVLLGAGIIIASGLYIIYRESRSRNKTVLDSQPPENSTPPTV</sequence>
<feature type="transmembrane region" description="Helical" evidence="6">
    <location>
        <begin position="157"/>
        <end position="178"/>
    </location>
</feature>
<dbReference type="RefSeq" id="WP_047763938.1">
    <property type="nucleotide sequence ID" value="NZ_LAQL01000006.1"/>
</dbReference>
<dbReference type="PANTHER" id="PTHR22911">
    <property type="entry name" value="ACYL-MALONYL CONDENSING ENZYME-RELATED"/>
    <property type="match status" value="1"/>
</dbReference>
<dbReference type="InterPro" id="IPR000620">
    <property type="entry name" value="EamA_dom"/>
</dbReference>
<organism evidence="8 9">
    <name type="scientific">Kiloniella spongiae</name>
    <dbReference type="NCBI Taxonomy" id="1489064"/>
    <lineage>
        <taxon>Bacteria</taxon>
        <taxon>Pseudomonadati</taxon>
        <taxon>Pseudomonadota</taxon>
        <taxon>Alphaproteobacteria</taxon>
        <taxon>Rhodospirillales</taxon>
        <taxon>Kiloniellaceae</taxon>
        <taxon>Kiloniella</taxon>
    </lineage>
</organism>
<evidence type="ECO:0000259" key="7">
    <source>
        <dbReference type="Pfam" id="PF00892"/>
    </source>
</evidence>
<comment type="subcellular location">
    <subcellularLocation>
        <location evidence="1">Membrane</location>
        <topology evidence="1">Multi-pass membrane protein</topology>
    </subcellularLocation>
</comment>
<comment type="caution">
    <text evidence="8">The sequence shown here is derived from an EMBL/GenBank/DDBJ whole genome shotgun (WGS) entry which is preliminary data.</text>
</comment>
<gene>
    <name evidence="8" type="ORF">WH96_09520</name>
</gene>
<dbReference type="Proteomes" id="UP000035444">
    <property type="component" value="Unassembled WGS sequence"/>
</dbReference>
<evidence type="ECO:0000256" key="6">
    <source>
        <dbReference type="SAM" id="Phobius"/>
    </source>
</evidence>
<keyword evidence="9" id="KW-1185">Reference proteome</keyword>
<evidence type="ECO:0000256" key="4">
    <source>
        <dbReference type="ARBA" id="ARBA00022989"/>
    </source>
</evidence>
<evidence type="ECO:0000256" key="3">
    <source>
        <dbReference type="ARBA" id="ARBA00022692"/>
    </source>
</evidence>
<keyword evidence="3 6" id="KW-0812">Transmembrane</keyword>
<dbReference type="EMBL" id="LAQL01000006">
    <property type="protein sequence ID" value="KLN60724.1"/>
    <property type="molecule type" value="Genomic_DNA"/>
</dbReference>
<dbReference type="InterPro" id="IPR037185">
    <property type="entry name" value="EmrE-like"/>
</dbReference>
<feature type="transmembrane region" description="Helical" evidence="6">
    <location>
        <begin position="222"/>
        <end position="239"/>
    </location>
</feature>
<evidence type="ECO:0000256" key="5">
    <source>
        <dbReference type="ARBA" id="ARBA00023136"/>
    </source>
</evidence>
<evidence type="ECO:0000313" key="8">
    <source>
        <dbReference type="EMBL" id="KLN60724.1"/>
    </source>
</evidence>
<accession>A0A0H2MDW4</accession>
<feature type="domain" description="EamA" evidence="7">
    <location>
        <begin position="18"/>
        <end position="150"/>
    </location>
</feature>
<feature type="transmembrane region" description="Helical" evidence="6">
    <location>
        <begin position="251"/>
        <end position="271"/>
    </location>
</feature>
<comment type="similarity">
    <text evidence="2">Belongs to the drug/metabolite transporter (DMT) superfamily. 10 TMS drug/metabolite exporter (DME) (TC 2.A.7.3) family.</text>
</comment>
<dbReference type="GO" id="GO:0016020">
    <property type="term" value="C:membrane"/>
    <property type="evidence" value="ECO:0007669"/>
    <property type="project" value="UniProtKB-SubCell"/>
</dbReference>
<reference evidence="8 9" key="1">
    <citation type="submission" date="2015-03" db="EMBL/GenBank/DDBJ databases">
        <title>Genome Sequence of Kiloniella spongiae MEBiC09566, isolated from a marine sponge.</title>
        <authorList>
            <person name="Shao Z."/>
            <person name="Wang L."/>
            <person name="Li X."/>
        </authorList>
    </citation>
    <scope>NUCLEOTIDE SEQUENCE [LARGE SCALE GENOMIC DNA]</scope>
    <source>
        <strain evidence="8 9">MEBiC09566</strain>
    </source>
</reference>
<name>A0A0H2MDW4_9PROT</name>
<feature type="domain" description="EamA" evidence="7">
    <location>
        <begin position="160"/>
        <end position="293"/>
    </location>
</feature>
<dbReference type="SUPFAM" id="SSF103481">
    <property type="entry name" value="Multidrug resistance efflux transporter EmrE"/>
    <property type="match status" value="2"/>
</dbReference>
<dbReference type="Pfam" id="PF00892">
    <property type="entry name" value="EamA"/>
    <property type="match status" value="2"/>
</dbReference>
<dbReference type="AlphaFoldDB" id="A0A0H2MDW4"/>
<feature type="transmembrane region" description="Helical" evidence="6">
    <location>
        <begin position="16"/>
        <end position="36"/>
    </location>
</feature>
<feature type="transmembrane region" description="Helical" evidence="6">
    <location>
        <begin position="277"/>
        <end position="295"/>
    </location>
</feature>
<evidence type="ECO:0000256" key="2">
    <source>
        <dbReference type="ARBA" id="ARBA00009853"/>
    </source>
</evidence>
<protein>
    <recommendedName>
        <fullName evidence="7">EamA domain-containing protein</fullName>
    </recommendedName>
</protein>
<dbReference type="PANTHER" id="PTHR22911:SF6">
    <property type="entry name" value="SOLUTE CARRIER FAMILY 35 MEMBER G1"/>
    <property type="match status" value="1"/>
</dbReference>
<evidence type="ECO:0000313" key="9">
    <source>
        <dbReference type="Proteomes" id="UP000035444"/>
    </source>
</evidence>
<proteinExistence type="inferred from homology"/>
<dbReference type="OrthoDB" id="9812899at2"/>
<keyword evidence="5 6" id="KW-0472">Membrane</keyword>
<evidence type="ECO:0000256" key="1">
    <source>
        <dbReference type="ARBA" id="ARBA00004141"/>
    </source>
</evidence>
<feature type="transmembrane region" description="Helical" evidence="6">
    <location>
        <begin position="190"/>
        <end position="210"/>
    </location>
</feature>
<feature type="transmembrane region" description="Helical" evidence="6">
    <location>
        <begin position="133"/>
        <end position="151"/>
    </location>
</feature>